<evidence type="ECO:0000313" key="2">
    <source>
        <dbReference type="EMBL" id="JAC71965.1"/>
    </source>
</evidence>
<dbReference type="AlphaFoldDB" id="A0A061RMR4"/>
<organism evidence="2">
    <name type="scientific">Tetraselmis sp. GSL018</name>
    <dbReference type="NCBI Taxonomy" id="582737"/>
    <lineage>
        <taxon>Eukaryota</taxon>
        <taxon>Viridiplantae</taxon>
        <taxon>Chlorophyta</taxon>
        <taxon>core chlorophytes</taxon>
        <taxon>Chlorodendrophyceae</taxon>
        <taxon>Chlorodendrales</taxon>
        <taxon>Chlorodendraceae</taxon>
        <taxon>Tetraselmis</taxon>
    </lineage>
</organism>
<reference evidence="2" key="1">
    <citation type="submission" date="2014-05" db="EMBL/GenBank/DDBJ databases">
        <title>The transcriptome of the halophilic microalga Tetraselmis sp. GSL018 isolated from the Great Salt Lake, Utah.</title>
        <authorList>
            <person name="Jinkerson R.E."/>
            <person name="D'Adamo S."/>
            <person name="Posewitz M.C."/>
        </authorList>
    </citation>
    <scope>NUCLEOTIDE SEQUENCE</scope>
    <source>
        <strain evidence="2">GSL018</strain>
    </source>
</reference>
<accession>A0A061RMR4</accession>
<feature type="compositionally biased region" description="Polar residues" evidence="1">
    <location>
        <begin position="70"/>
        <end position="96"/>
    </location>
</feature>
<protein>
    <submittedName>
        <fullName evidence="2">Uncharacterized protein</fullName>
    </submittedName>
</protein>
<evidence type="ECO:0000256" key="1">
    <source>
        <dbReference type="SAM" id="MobiDB-lite"/>
    </source>
</evidence>
<proteinExistence type="predicted"/>
<dbReference type="EMBL" id="GBEZ01014079">
    <property type="protein sequence ID" value="JAC71965.1"/>
    <property type="molecule type" value="Transcribed_RNA"/>
</dbReference>
<name>A0A061RMR4_9CHLO</name>
<feature type="region of interest" description="Disordered" evidence="1">
    <location>
        <begin position="70"/>
        <end position="100"/>
    </location>
</feature>
<feature type="non-terminal residue" evidence="2">
    <location>
        <position position="1"/>
    </location>
</feature>
<gene>
    <name evidence="2" type="ORF">TSPGSL018_777</name>
</gene>
<sequence length="234" mass="26298">SRAHCTPAHAQKNSIQNTAARLSVHRQRERKNCCRYFSVTATAFIQTAMGSLFSRAGKLPVSVSAETSTQRLQQKITKTKPRPTQDSVAYNDTTRSGLREPKYPEDTIIERQESSIEAKDETLDEMLNKLGGSIIARDVKLHDQRELNAAWDQHKNKLNGQENRMLPSEIREAYERYYKGKTAGVNPSVEDIAVRYGADPATLERLFLTACLPAVRNRPDAGAGHSVAMRAEWR</sequence>